<keyword evidence="4" id="KW-1133">Transmembrane helix</keyword>
<keyword evidence="2" id="KW-0997">Cell inner membrane</keyword>
<dbReference type="InterPro" id="IPR026265">
    <property type="entry name" value="LptC"/>
</dbReference>
<evidence type="ECO:0000256" key="5">
    <source>
        <dbReference type="ARBA" id="ARBA00023136"/>
    </source>
</evidence>
<evidence type="ECO:0000256" key="4">
    <source>
        <dbReference type="ARBA" id="ARBA00022989"/>
    </source>
</evidence>
<comment type="caution">
    <text evidence="6">The sequence shown here is derived from an EMBL/GenBank/DDBJ whole genome shotgun (WGS) entry which is preliminary data.</text>
</comment>
<evidence type="ECO:0000256" key="2">
    <source>
        <dbReference type="ARBA" id="ARBA00022519"/>
    </source>
</evidence>
<organism evidence="6 7">
    <name type="scientific">Sinimarinibacterium flocculans</name>
    <dbReference type="NCBI Taxonomy" id="985250"/>
    <lineage>
        <taxon>Bacteria</taxon>
        <taxon>Pseudomonadati</taxon>
        <taxon>Pseudomonadota</taxon>
        <taxon>Gammaproteobacteria</taxon>
        <taxon>Nevskiales</taxon>
        <taxon>Nevskiaceae</taxon>
        <taxon>Sinimarinibacterium</taxon>
    </lineage>
</organism>
<dbReference type="Pfam" id="PF06835">
    <property type="entry name" value="LptC"/>
    <property type="match status" value="1"/>
</dbReference>
<keyword evidence="5" id="KW-0472">Membrane</keyword>
<keyword evidence="3" id="KW-0812">Transmembrane</keyword>
<keyword evidence="7" id="KW-1185">Reference proteome</keyword>
<dbReference type="InterPro" id="IPR052363">
    <property type="entry name" value="LPS_export_LptC"/>
</dbReference>
<name>A0A318EJX2_9GAMM</name>
<dbReference type="EMBL" id="QICN01000003">
    <property type="protein sequence ID" value="PXV69550.1"/>
    <property type="molecule type" value="Genomic_DNA"/>
</dbReference>
<proteinExistence type="predicted"/>
<dbReference type="Proteomes" id="UP000248330">
    <property type="component" value="Unassembled WGS sequence"/>
</dbReference>
<sequence>MSSSDRGNLWLPLLGALALLAGWLAFKGFQAPTDLREELVEQRPRYHLEDARWRRYDDTGAPIFVLAAANIDYFDDASMQLDSVRFDTYAEAGRWQLEADRGHVPAGETRLKLQPLVDVHGVRAPDGSIDLQTPSLWVDWTERTLKTDDPVEARTAAGSTLEATGMRGDWTGRHVEFLDAVRVRHVLRD</sequence>
<dbReference type="NCBIfam" id="TIGR04409">
    <property type="entry name" value="LptC_YrbK"/>
    <property type="match status" value="1"/>
</dbReference>
<dbReference type="AlphaFoldDB" id="A0A318EJX2"/>
<dbReference type="GO" id="GO:0017089">
    <property type="term" value="F:glycolipid transfer activity"/>
    <property type="evidence" value="ECO:0007669"/>
    <property type="project" value="TreeGrafter"/>
</dbReference>
<protein>
    <submittedName>
        <fullName evidence="6">LPS export ABC transporter protein LptC</fullName>
    </submittedName>
</protein>
<evidence type="ECO:0000256" key="3">
    <source>
        <dbReference type="ARBA" id="ARBA00022692"/>
    </source>
</evidence>
<dbReference type="GO" id="GO:0005886">
    <property type="term" value="C:plasma membrane"/>
    <property type="evidence" value="ECO:0007669"/>
    <property type="project" value="InterPro"/>
</dbReference>
<keyword evidence="1" id="KW-1003">Cell membrane</keyword>
<dbReference type="OrthoDB" id="7063068at2"/>
<reference evidence="6 7" key="1">
    <citation type="submission" date="2018-04" db="EMBL/GenBank/DDBJ databases">
        <title>Genomic Encyclopedia of Type Strains, Phase IV (KMG-IV): sequencing the most valuable type-strain genomes for metagenomic binning, comparative biology and taxonomic classification.</title>
        <authorList>
            <person name="Goeker M."/>
        </authorList>
    </citation>
    <scope>NUCLEOTIDE SEQUENCE [LARGE SCALE GENOMIC DNA]</scope>
    <source>
        <strain evidence="6 7">DSM 104150</strain>
    </source>
</reference>
<dbReference type="PANTHER" id="PTHR37481:SF1">
    <property type="entry name" value="LIPOPOLYSACCHARIDE EXPORT SYSTEM PROTEIN LPTC"/>
    <property type="match status" value="1"/>
</dbReference>
<accession>A0A318EJX2</accession>
<gene>
    <name evidence="6" type="ORF">C8D93_103124</name>
</gene>
<dbReference type="GO" id="GO:0015221">
    <property type="term" value="F:lipopolysaccharide transmembrane transporter activity"/>
    <property type="evidence" value="ECO:0007669"/>
    <property type="project" value="InterPro"/>
</dbReference>
<dbReference type="RefSeq" id="WP_110264483.1">
    <property type="nucleotide sequence ID" value="NZ_CAKZQT010000021.1"/>
</dbReference>
<dbReference type="InterPro" id="IPR010664">
    <property type="entry name" value="LipoPS_assembly_LptC-rel"/>
</dbReference>
<evidence type="ECO:0000313" key="6">
    <source>
        <dbReference type="EMBL" id="PXV69550.1"/>
    </source>
</evidence>
<dbReference type="GO" id="GO:0030288">
    <property type="term" value="C:outer membrane-bounded periplasmic space"/>
    <property type="evidence" value="ECO:0007669"/>
    <property type="project" value="TreeGrafter"/>
</dbReference>
<dbReference type="Gene3D" id="2.60.450.10">
    <property type="entry name" value="Lipopolysaccharide (LPS) transport protein A like domain"/>
    <property type="match status" value="1"/>
</dbReference>
<evidence type="ECO:0000313" key="7">
    <source>
        <dbReference type="Proteomes" id="UP000248330"/>
    </source>
</evidence>
<dbReference type="PANTHER" id="PTHR37481">
    <property type="entry name" value="LIPOPOLYSACCHARIDE EXPORT SYSTEM PROTEIN LPTC"/>
    <property type="match status" value="1"/>
</dbReference>
<evidence type="ECO:0000256" key="1">
    <source>
        <dbReference type="ARBA" id="ARBA00022475"/>
    </source>
</evidence>